<dbReference type="Proteomes" id="UP000198757">
    <property type="component" value="Unassembled WGS sequence"/>
</dbReference>
<protein>
    <submittedName>
        <fullName evidence="1">Uncharacterized protein</fullName>
    </submittedName>
</protein>
<organism evidence="1 2">
    <name type="scientific">Niabella drilacis (strain DSM 25811 / CCM 8410 / CCUG 62505 / LMG 26954 / E90)</name>
    <dbReference type="NCBI Taxonomy" id="1285928"/>
    <lineage>
        <taxon>Bacteria</taxon>
        <taxon>Pseudomonadati</taxon>
        <taxon>Bacteroidota</taxon>
        <taxon>Chitinophagia</taxon>
        <taxon>Chitinophagales</taxon>
        <taxon>Chitinophagaceae</taxon>
        <taxon>Niabella</taxon>
    </lineage>
</organism>
<sequence>MMIAMQVNKLSELRFGHFSKKPVGEIFTLKKSLVRFSPTRRIRFLIYALKPVPNMRPAKDLAMGIFP</sequence>
<proteinExistence type="predicted"/>
<reference evidence="2" key="1">
    <citation type="submission" date="2016-10" db="EMBL/GenBank/DDBJ databases">
        <authorList>
            <person name="Varghese N."/>
            <person name="Submissions S."/>
        </authorList>
    </citation>
    <scope>NUCLEOTIDE SEQUENCE [LARGE SCALE GENOMIC DNA]</scope>
    <source>
        <strain evidence="2">DSM 25811 / CCM 8410 / LMG 26954 / E90</strain>
    </source>
</reference>
<dbReference type="EMBL" id="FMZO01000005">
    <property type="protein sequence ID" value="SDD01619.1"/>
    <property type="molecule type" value="Genomic_DNA"/>
</dbReference>
<gene>
    <name evidence="1" type="ORF">SAMN04487894_105213</name>
</gene>
<keyword evidence="2" id="KW-1185">Reference proteome</keyword>
<accession>A0A1G6RAI1</accession>
<dbReference type="AlphaFoldDB" id="A0A1G6RAI1"/>
<evidence type="ECO:0000313" key="1">
    <source>
        <dbReference type="EMBL" id="SDD01619.1"/>
    </source>
</evidence>
<evidence type="ECO:0000313" key="2">
    <source>
        <dbReference type="Proteomes" id="UP000198757"/>
    </source>
</evidence>
<name>A0A1G6RAI1_NIADE</name>